<organism evidence="8 9">
    <name type="scientific">Hanseniaspora osmophila</name>
    <dbReference type="NCBI Taxonomy" id="56408"/>
    <lineage>
        <taxon>Eukaryota</taxon>
        <taxon>Fungi</taxon>
        <taxon>Dikarya</taxon>
        <taxon>Ascomycota</taxon>
        <taxon>Saccharomycotina</taxon>
        <taxon>Saccharomycetes</taxon>
        <taxon>Saccharomycodales</taxon>
        <taxon>Saccharomycodaceae</taxon>
        <taxon>Hanseniaspora</taxon>
    </lineage>
</organism>
<name>A0A1E5R2C5_9ASCO</name>
<dbReference type="Proteomes" id="UP000095728">
    <property type="component" value="Unassembled WGS sequence"/>
</dbReference>
<dbReference type="SUPFAM" id="SSF48179">
    <property type="entry name" value="6-phosphogluconate dehydrogenase C-terminal domain-like"/>
    <property type="match status" value="1"/>
</dbReference>
<keyword evidence="9" id="KW-1185">Reference proteome</keyword>
<dbReference type="InterPro" id="IPR003710">
    <property type="entry name" value="ApbA"/>
</dbReference>
<feature type="domain" description="Ketopantoate reductase C-terminal" evidence="7">
    <location>
        <begin position="230"/>
        <end position="381"/>
    </location>
</feature>
<dbReference type="Pfam" id="PF02558">
    <property type="entry name" value="ApbA"/>
    <property type="match status" value="1"/>
</dbReference>
<dbReference type="EC" id="1.1.1.169" evidence="2"/>
<comment type="caution">
    <text evidence="8">The sequence shown here is derived from an EMBL/GenBank/DDBJ whole genome shotgun (WGS) entry which is preliminary data.</text>
</comment>
<evidence type="ECO:0000256" key="4">
    <source>
        <dbReference type="ARBA" id="ARBA00023002"/>
    </source>
</evidence>
<protein>
    <recommendedName>
        <fullName evidence="2">2-dehydropantoate 2-reductase</fullName>
        <ecNumber evidence="2">1.1.1.169</ecNumber>
    </recommendedName>
    <alternativeName>
        <fullName evidence="5">Ketopantoate reductase</fullName>
    </alternativeName>
</protein>
<dbReference type="InterPro" id="IPR036291">
    <property type="entry name" value="NAD(P)-bd_dom_sf"/>
</dbReference>
<evidence type="ECO:0000313" key="9">
    <source>
        <dbReference type="Proteomes" id="UP000095728"/>
    </source>
</evidence>
<dbReference type="InParanoid" id="A0A1E5R2C5"/>
<dbReference type="OrthoDB" id="73846at2759"/>
<dbReference type="GO" id="GO:0008677">
    <property type="term" value="F:2-dehydropantoate 2-reductase activity"/>
    <property type="evidence" value="ECO:0007669"/>
    <property type="project" value="UniProtKB-EC"/>
</dbReference>
<dbReference type="InterPro" id="IPR050838">
    <property type="entry name" value="Ketopantoate_reductase"/>
</dbReference>
<comment type="similarity">
    <text evidence="1">Belongs to the ketopantoate reductase family.</text>
</comment>
<dbReference type="FunCoup" id="A0A1E5R2C5">
    <property type="interactions" value="121"/>
</dbReference>
<dbReference type="STRING" id="56408.A0A1E5R2C5"/>
<evidence type="ECO:0000313" key="8">
    <source>
        <dbReference type="EMBL" id="OEJ81034.1"/>
    </source>
</evidence>
<dbReference type="GO" id="GO:0005739">
    <property type="term" value="C:mitochondrion"/>
    <property type="evidence" value="ECO:0007669"/>
    <property type="project" value="TreeGrafter"/>
</dbReference>
<sequence>MTKFHVLGLGSIGAIIANSLQELQKTTSSLQIEVIPIIRNKSKVVDFGKNHDFKLKINQLYHKKTVISDPFELTTCPEMLNESKDTLTREPIENLVITTKTHQTVAALKPIWNERLINENTNIILIQNGFGMLEELITAFPEIASKNFKVFQGVISHGVFMENYPNEFNHAGFLDLKIAMINGMEDNGIKGLQTVQDLQKLKQENALISVFQHLNLDVKVLTFQELTVGQIEKFCVNCCINSITTILNCVNGQLLVNEVETRKLFTNVITEVTTLFAQSEKYKNIFNYYNVIENVANKENYPNTIDLTKLNNIPKLLDYVVDIGCVKNRENSSSMRQDAINKRDTEIDFINGYVVRLCLQELSLPVSHCSVNNTIVSFVKVKNQLLKETSNV</sequence>
<evidence type="ECO:0000256" key="2">
    <source>
        <dbReference type="ARBA" id="ARBA00013014"/>
    </source>
</evidence>
<dbReference type="PANTHER" id="PTHR43765:SF2">
    <property type="entry name" value="2-DEHYDROPANTOATE 2-REDUCTASE"/>
    <property type="match status" value="1"/>
</dbReference>
<dbReference type="AlphaFoldDB" id="A0A1E5R2C5"/>
<dbReference type="Gene3D" id="1.10.1040.10">
    <property type="entry name" value="N-(1-d-carboxylethyl)-l-norvaline Dehydrogenase, domain 2"/>
    <property type="match status" value="1"/>
</dbReference>
<dbReference type="GO" id="GO:0015940">
    <property type="term" value="P:pantothenate biosynthetic process"/>
    <property type="evidence" value="ECO:0007669"/>
    <property type="project" value="InterPro"/>
</dbReference>
<dbReference type="PANTHER" id="PTHR43765">
    <property type="entry name" value="2-DEHYDROPANTOATE 2-REDUCTASE-RELATED"/>
    <property type="match status" value="1"/>
</dbReference>
<evidence type="ECO:0000259" key="7">
    <source>
        <dbReference type="Pfam" id="PF08546"/>
    </source>
</evidence>
<dbReference type="NCBIfam" id="TIGR00745">
    <property type="entry name" value="apbA_panE"/>
    <property type="match status" value="1"/>
</dbReference>
<dbReference type="InterPro" id="IPR013752">
    <property type="entry name" value="KPA_reductase"/>
</dbReference>
<evidence type="ECO:0000256" key="1">
    <source>
        <dbReference type="ARBA" id="ARBA00007870"/>
    </source>
</evidence>
<accession>A0A1E5R2C5</accession>
<evidence type="ECO:0000256" key="5">
    <source>
        <dbReference type="ARBA" id="ARBA00032024"/>
    </source>
</evidence>
<keyword evidence="4" id="KW-0560">Oxidoreductase</keyword>
<evidence type="ECO:0000259" key="6">
    <source>
        <dbReference type="Pfam" id="PF02558"/>
    </source>
</evidence>
<dbReference type="InterPro" id="IPR008927">
    <property type="entry name" value="6-PGluconate_DH-like_C_sf"/>
</dbReference>
<proteinExistence type="inferred from homology"/>
<dbReference type="Pfam" id="PF08546">
    <property type="entry name" value="ApbA_C"/>
    <property type="match status" value="1"/>
</dbReference>
<dbReference type="InterPro" id="IPR013332">
    <property type="entry name" value="KPR_N"/>
</dbReference>
<dbReference type="GO" id="GO:0050661">
    <property type="term" value="F:NADP binding"/>
    <property type="evidence" value="ECO:0007669"/>
    <property type="project" value="TreeGrafter"/>
</dbReference>
<feature type="domain" description="Ketopantoate reductase N-terminal" evidence="6">
    <location>
        <begin position="4"/>
        <end position="181"/>
    </location>
</feature>
<gene>
    <name evidence="8" type="ORF">AWRI3579_g4014</name>
</gene>
<dbReference type="SUPFAM" id="SSF51735">
    <property type="entry name" value="NAD(P)-binding Rossmann-fold domains"/>
    <property type="match status" value="1"/>
</dbReference>
<dbReference type="EMBL" id="LPNM01000011">
    <property type="protein sequence ID" value="OEJ81034.1"/>
    <property type="molecule type" value="Genomic_DNA"/>
</dbReference>
<evidence type="ECO:0000256" key="3">
    <source>
        <dbReference type="ARBA" id="ARBA00022857"/>
    </source>
</evidence>
<reference evidence="9" key="1">
    <citation type="journal article" date="2016" name="Genome Announc.">
        <title>Genome sequences of three species of Hanseniaspora isolated from spontaneous wine fermentations.</title>
        <authorList>
            <person name="Sternes P.R."/>
            <person name="Lee D."/>
            <person name="Kutyna D.R."/>
            <person name="Borneman A.R."/>
        </authorList>
    </citation>
    <scope>NUCLEOTIDE SEQUENCE [LARGE SCALE GENOMIC DNA]</scope>
    <source>
        <strain evidence="9">AWRI3579</strain>
    </source>
</reference>
<dbReference type="InterPro" id="IPR013328">
    <property type="entry name" value="6PGD_dom2"/>
</dbReference>
<keyword evidence="3" id="KW-0521">NADP</keyword>
<dbReference type="Gene3D" id="3.40.50.720">
    <property type="entry name" value="NAD(P)-binding Rossmann-like Domain"/>
    <property type="match status" value="1"/>
</dbReference>